<organism evidence="7 8">
    <name type="scientific">Scandinavium goeteborgense</name>
    <dbReference type="NCBI Taxonomy" id="1851514"/>
    <lineage>
        <taxon>Bacteria</taxon>
        <taxon>Pseudomonadati</taxon>
        <taxon>Pseudomonadota</taxon>
        <taxon>Gammaproteobacteria</taxon>
        <taxon>Enterobacterales</taxon>
        <taxon>Enterobacteriaceae</taxon>
        <taxon>Scandinavium</taxon>
    </lineage>
</organism>
<evidence type="ECO:0000313" key="7">
    <source>
        <dbReference type="EMBL" id="TDN59639.1"/>
    </source>
</evidence>
<dbReference type="GO" id="GO:0006355">
    <property type="term" value="P:regulation of DNA-templated transcription"/>
    <property type="evidence" value="ECO:0007669"/>
    <property type="project" value="InterPro"/>
</dbReference>
<sequence length="203" mass="22653">MENIIYVVDDDASIRESLSFLFSTMQWPTQCFDAIDAFSAACKPESMLTGCLLLDMRMPGQSGLAWLEKHSASHPLLPVVMMTGHGSIDACRRAFHHGVFEFFTKPLDADQLIETVHLAFAESEKRQRGWQEHIRAKALFAQLTARETDVLHELMTGASNKEVAVRLALSTRTVEAHRAAIFSKLGVSSLVQAIREHDKLNSV</sequence>
<keyword evidence="4" id="KW-0597">Phosphoprotein</keyword>
<dbReference type="Pfam" id="PF00072">
    <property type="entry name" value="Response_reg"/>
    <property type="match status" value="1"/>
</dbReference>
<dbReference type="SMART" id="SM00448">
    <property type="entry name" value="REC"/>
    <property type="match status" value="1"/>
</dbReference>
<feature type="domain" description="Response regulatory" evidence="6">
    <location>
        <begin position="4"/>
        <end position="120"/>
    </location>
</feature>
<dbReference type="GO" id="GO:0003677">
    <property type="term" value="F:DNA binding"/>
    <property type="evidence" value="ECO:0007669"/>
    <property type="project" value="UniProtKB-KW"/>
</dbReference>
<dbReference type="AlphaFoldDB" id="A0A4R6EMQ2"/>
<reference evidence="7 8" key="1">
    <citation type="submission" date="2019-03" db="EMBL/GenBank/DDBJ databases">
        <title>Genomic analyses of the natural microbiome of Caenorhabditis elegans.</title>
        <authorList>
            <person name="Samuel B."/>
        </authorList>
    </citation>
    <scope>NUCLEOTIDE SEQUENCE [LARGE SCALE GENOMIC DNA]</scope>
    <source>
        <strain evidence="7 8">BIGb0156</strain>
    </source>
</reference>
<keyword evidence="3" id="KW-0804">Transcription</keyword>
<evidence type="ECO:0000256" key="4">
    <source>
        <dbReference type="PROSITE-ProRule" id="PRU00169"/>
    </source>
</evidence>
<evidence type="ECO:0000256" key="3">
    <source>
        <dbReference type="ARBA" id="ARBA00023163"/>
    </source>
</evidence>
<dbReference type="Pfam" id="PF00196">
    <property type="entry name" value="GerE"/>
    <property type="match status" value="1"/>
</dbReference>
<dbReference type="Gene3D" id="3.40.50.2300">
    <property type="match status" value="1"/>
</dbReference>
<keyword evidence="8" id="KW-1185">Reference proteome</keyword>
<dbReference type="RefSeq" id="WP_110510795.1">
    <property type="nucleotide sequence ID" value="NZ_JALIGB010000018.1"/>
</dbReference>
<protein>
    <submittedName>
        <fullName evidence="7">LuxR family two component transcriptional regulator</fullName>
    </submittedName>
</protein>
<dbReference type="PROSITE" id="PS50110">
    <property type="entry name" value="RESPONSE_REGULATORY"/>
    <property type="match status" value="1"/>
</dbReference>
<gene>
    <name evidence="7" type="ORF">EC847_104249</name>
</gene>
<evidence type="ECO:0000256" key="1">
    <source>
        <dbReference type="ARBA" id="ARBA00023015"/>
    </source>
</evidence>
<proteinExistence type="predicted"/>
<name>A0A4R6EMQ2_SCAGO</name>
<dbReference type="PRINTS" id="PR00038">
    <property type="entry name" value="HTHLUXR"/>
</dbReference>
<comment type="caution">
    <text evidence="7">The sequence shown here is derived from an EMBL/GenBank/DDBJ whole genome shotgun (WGS) entry which is preliminary data.</text>
</comment>
<dbReference type="PROSITE" id="PS00622">
    <property type="entry name" value="HTH_LUXR_1"/>
    <property type="match status" value="1"/>
</dbReference>
<dbReference type="Gene3D" id="1.10.10.10">
    <property type="entry name" value="Winged helix-like DNA-binding domain superfamily/Winged helix DNA-binding domain"/>
    <property type="match status" value="1"/>
</dbReference>
<evidence type="ECO:0000256" key="2">
    <source>
        <dbReference type="ARBA" id="ARBA00023125"/>
    </source>
</evidence>
<dbReference type="InterPro" id="IPR000792">
    <property type="entry name" value="Tscrpt_reg_LuxR_C"/>
</dbReference>
<dbReference type="OrthoDB" id="9802186at2"/>
<evidence type="ECO:0000313" key="8">
    <source>
        <dbReference type="Proteomes" id="UP000295530"/>
    </source>
</evidence>
<dbReference type="InterPro" id="IPR011006">
    <property type="entry name" value="CheY-like_superfamily"/>
</dbReference>
<feature type="modified residue" description="4-aspartylphosphate" evidence="4">
    <location>
        <position position="55"/>
    </location>
</feature>
<evidence type="ECO:0000259" key="6">
    <source>
        <dbReference type="PROSITE" id="PS50110"/>
    </source>
</evidence>
<dbReference type="GO" id="GO:0000160">
    <property type="term" value="P:phosphorelay signal transduction system"/>
    <property type="evidence" value="ECO:0007669"/>
    <property type="project" value="InterPro"/>
</dbReference>
<dbReference type="PROSITE" id="PS50043">
    <property type="entry name" value="HTH_LUXR_2"/>
    <property type="match status" value="1"/>
</dbReference>
<dbReference type="PANTHER" id="PTHR44688:SF16">
    <property type="entry name" value="DNA-BINDING TRANSCRIPTIONAL ACTIVATOR DEVR_DOSR"/>
    <property type="match status" value="1"/>
</dbReference>
<dbReference type="InterPro" id="IPR036388">
    <property type="entry name" value="WH-like_DNA-bd_sf"/>
</dbReference>
<dbReference type="InterPro" id="IPR016032">
    <property type="entry name" value="Sig_transdc_resp-reg_C-effctor"/>
</dbReference>
<keyword evidence="2" id="KW-0238">DNA-binding</keyword>
<dbReference type="InterPro" id="IPR001789">
    <property type="entry name" value="Sig_transdc_resp-reg_receiver"/>
</dbReference>
<dbReference type="CDD" id="cd06170">
    <property type="entry name" value="LuxR_C_like"/>
    <property type="match status" value="1"/>
</dbReference>
<dbReference type="PANTHER" id="PTHR44688">
    <property type="entry name" value="DNA-BINDING TRANSCRIPTIONAL ACTIVATOR DEVR_DOSR"/>
    <property type="match status" value="1"/>
</dbReference>
<dbReference type="SUPFAM" id="SSF46894">
    <property type="entry name" value="C-terminal effector domain of the bipartite response regulators"/>
    <property type="match status" value="1"/>
</dbReference>
<feature type="domain" description="HTH luxR-type" evidence="5">
    <location>
        <begin position="136"/>
        <end position="201"/>
    </location>
</feature>
<dbReference type="EMBL" id="SNVX01000004">
    <property type="protein sequence ID" value="TDN59639.1"/>
    <property type="molecule type" value="Genomic_DNA"/>
</dbReference>
<dbReference type="SUPFAM" id="SSF52172">
    <property type="entry name" value="CheY-like"/>
    <property type="match status" value="1"/>
</dbReference>
<dbReference type="Proteomes" id="UP000295530">
    <property type="component" value="Unassembled WGS sequence"/>
</dbReference>
<keyword evidence="1" id="KW-0805">Transcription regulation</keyword>
<accession>A0A4R6EMQ2</accession>
<dbReference type="SMART" id="SM00421">
    <property type="entry name" value="HTH_LUXR"/>
    <property type="match status" value="1"/>
</dbReference>
<evidence type="ECO:0000259" key="5">
    <source>
        <dbReference type="PROSITE" id="PS50043"/>
    </source>
</evidence>